<accession>A0ABT6XNM5</accession>
<dbReference type="Gene3D" id="2.40.160.20">
    <property type="match status" value="1"/>
</dbReference>
<gene>
    <name evidence="1" type="ORF">QHT84_04050</name>
</gene>
<protein>
    <submittedName>
        <fullName evidence="1">Acyloxyacyl hydrolase</fullName>
    </submittedName>
</protein>
<dbReference type="GO" id="GO:0016787">
    <property type="term" value="F:hydrolase activity"/>
    <property type="evidence" value="ECO:0007669"/>
    <property type="project" value="UniProtKB-KW"/>
</dbReference>
<dbReference type="Proteomes" id="UP001230035">
    <property type="component" value="Unassembled WGS sequence"/>
</dbReference>
<proteinExistence type="predicted"/>
<evidence type="ECO:0000313" key="2">
    <source>
        <dbReference type="Proteomes" id="UP001230035"/>
    </source>
</evidence>
<reference evidence="1 2" key="1">
    <citation type="submission" date="2023-05" db="EMBL/GenBank/DDBJ databases">
        <title>Flavobacterium sedimenti sp. nov., isolated from the sediment.</title>
        <authorList>
            <person name="Wu N."/>
        </authorList>
    </citation>
    <scope>NUCLEOTIDE SEQUENCE [LARGE SCALE GENOMIC DNA]</scope>
    <source>
        <strain evidence="1 2">YZ-48</strain>
    </source>
</reference>
<dbReference type="RefSeq" id="WP_283238251.1">
    <property type="nucleotide sequence ID" value="NZ_JASGBP010000001.1"/>
</dbReference>
<dbReference type="Pfam" id="PF09411">
    <property type="entry name" value="PagL"/>
    <property type="match status" value="1"/>
</dbReference>
<dbReference type="EMBL" id="JASGBP010000001">
    <property type="protein sequence ID" value="MDI9256582.1"/>
    <property type="molecule type" value="Genomic_DNA"/>
</dbReference>
<keyword evidence="2" id="KW-1185">Reference proteome</keyword>
<comment type="caution">
    <text evidence="1">The sequence shown here is derived from an EMBL/GenBank/DDBJ whole genome shotgun (WGS) entry which is preliminary data.</text>
</comment>
<dbReference type="InterPro" id="IPR018550">
    <property type="entry name" value="Lipid-A_deacylase-rel"/>
</dbReference>
<evidence type="ECO:0000313" key="1">
    <source>
        <dbReference type="EMBL" id="MDI9256582.1"/>
    </source>
</evidence>
<keyword evidence="1" id="KW-0378">Hydrolase</keyword>
<name>A0ABT6XNM5_9FLAO</name>
<organism evidence="1 2">
    <name type="scientific">Flavobacterium sedimenticola</name>
    <dbReference type="NCBI Taxonomy" id="3043286"/>
    <lineage>
        <taxon>Bacteria</taxon>
        <taxon>Pseudomonadati</taxon>
        <taxon>Bacteroidota</taxon>
        <taxon>Flavobacteriia</taxon>
        <taxon>Flavobacteriales</taxon>
        <taxon>Flavobacteriaceae</taxon>
        <taxon>Flavobacterium</taxon>
    </lineage>
</organism>
<sequence>MRHFYGFFLLISTVVTAQQKNTFALDVSVLRGNTIAHKEDMYHLINGHPQGLLLEFTVQTHGRKEWQTEYNYPDYGGYFMYQDFNSRPLGLTYSAGAFYNFYFWKRQLQLKFAQGVALTTHPYDKADNSTNKAFGTRILDNTNIGLAYSNQTVLYPIGFHAGLLFTHYSNGRVKSPNSGINTFLLNVGLQYNFTEEKPRAPQFDSTEVRKSYREPLHYNVVFRTGINESPIIRSGQKPFYHLGFYVDKRLNRKSGLQLGTDLFLTESFKEYIRYYAVAYPEEQLDPNTDYKRVGLFAGYELYINKLSLEAQVGYYVYQPFKKDIAIYDRVGMKYYITNQFFGAFTIKTHLFLAEALEFGVGYRF</sequence>